<dbReference type="SUPFAM" id="SSF48576">
    <property type="entry name" value="Terpenoid synthases"/>
    <property type="match status" value="1"/>
</dbReference>
<name>A0ABN2MN76_9PSEU</name>
<dbReference type="Pfam" id="PF00494">
    <property type="entry name" value="SQS_PSY"/>
    <property type="match status" value="1"/>
</dbReference>
<sequence length="304" mass="33158">MGGGTTVPRGPEATPDPVGERLREAEAAENFPVAMRVLPARHRRRLRAVYDVVRVIDDIGDESRGDEGAGSPDSRVAALEDLRSDLHRPFPTTAVLRRLALTAPDLPLEPLDRLIDANVQDQRVAEYDTWQSLLHYCTLSADPIGRLVLAIFEVPEDPALLVDSDRVCTALQLLEHLQDVSEDRGRGRIYLPAEDRAAFGVSPTDLDAAVASPALRDLVRHETARAVELLDAGSAITGRLRGWARLAVGGYVSGGRAAADALRRVDGEVLGRAEEAAHSRKRDVLRHLPAVLLSRRTTPRSPTR</sequence>
<dbReference type="SFLD" id="SFLDS00005">
    <property type="entry name" value="Isoprenoid_Synthase_Type_I"/>
    <property type="match status" value="1"/>
</dbReference>
<protein>
    <submittedName>
        <fullName evidence="1">Squalene synthase HpnC</fullName>
    </submittedName>
</protein>
<dbReference type="PANTHER" id="PTHR31480">
    <property type="entry name" value="BIFUNCTIONAL LYCOPENE CYCLASE/PHYTOENE SYNTHASE"/>
    <property type="match status" value="1"/>
</dbReference>
<dbReference type="InterPro" id="IPR008949">
    <property type="entry name" value="Isoprenoid_synthase_dom_sf"/>
</dbReference>
<evidence type="ECO:0000313" key="1">
    <source>
        <dbReference type="EMBL" id="GAA1833071.1"/>
    </source>
</evidence>
<evidence type="ECO:0000313" key="2">
    <source>
        <dbReference type="Proteomes" id="UP001500449"/>
    </source>
</evidence>
<organism evidence="1 2">
    <name type="scientific">Pseudonocardia ailaonensis</name>
    <dbReference type="NCBI Taxonomy" id="367279"/>
    <lineage>
        <taxon>Bacteria</taxon>
        <taxon>Bacillati</taxon>
        <taxon>Actinomycetota</taxon>
        <taxon>Actinomycetes</taxon>
        <taxon>Pseudonocardiales</taxon>
        <taxon>Pseudonocardiaceae</taxon>
        <taxon>Pseudonocardia</taxon>
    </lineage>
</organism>
<comment type="caution">
    <text evidence="1">The sequence shown here is derived from an EMBL/GenBank/DDBJ whole genome shotgun (WGS) entry which is preliminary data.</text>
</comment>
<dbReference type="Gene3D" id="1.10.600.10">
    <property type="entry name" value="Farnesyl Diphosphate Synthase"/>
    <property type="match status" value="1"/>
</dbReference>
<dbReference type="EMBL" id="BAAAQK010000003">
    <property type="protein sequence ID" value="GAA1833071.1"/>
    <property type="molecule type" value="Genomic_DNA"/>
</dbReference>
<accession>A0ABN2MN76</accession>
<proteinExistence type="predicted"/>
<keyword evidence="2" id="KW-1185">Reference proteome</keyword>
<dbReference type="InterPro" id="IPR002060">
    <property type="entry name" value="Squ/phyt_synthse"/>
</dbReference>
<dbReference type="SFLD" id="SFLDG01018">
    <property type="entry name" value="Squalene/Phytoene_Synthase_Lik"/>
    <property type="match status" value="1"/>
</dbReference>
<dbReference type="SFLD" id="SFLDG01212">
    <property type="entry name" value="Phytoene_synthase_like"/>
    <property type="match status" value="1"/>
</dbReference>
<gene>
    <name evidence="1" type="primary">hpnC</name>
    <name evidence="1" type="ORF">GCM10009836_09030</name>
</gene>
<dbReference type="InterPro" id="IPR044843">
    <property type="entry name" value="Trans_IPPS_bact-type"/>
</dbReference>
<dbReference type="Proteomes" id="UP001500449">
    <property type="component" value="Unassembled WGS sequence"/>
</dbReference>
<reference evidence="1 2" key="1">
    <citation type="journal article" date="2019" name="Int. J. Syst. Evol. Microbiol.">
        <title>The Global Catalogue of Microorganisms (GCM) 10K type strain sequencing project: providing services to taxonomists for standard genome sequencing and annotation.</title>
        <authorList>
            <consortium name="The Broad Institute Genomics Platform"/>
            <consortium name="The Broad Institute Genome Sequencing Center for Infectious Disease"/>
            <person name="Wu L."/>
            <person name="Ma J."/>
        </authorList>
    </citation>
    <scope>NUCLEOTIDE SEQUENCE [LARGE SCALE GENOMIC DNA]</scope>
    <source>
        <strain evidence="1 2">JCM 16009</strain>
    </source>
</reference>
<dbReference type="RefSeq" id="WP_344412629.1">
    <property type="nucleotide sequence ID" value="NZ_BAAAQK010000003.1"/>
</dbReference>